<dbReference type="SMART" id="SM00420">
    <property type="entry name" value="HTH_DEOR"/>
    <property type="match status" value="1"/>
</dbReference>
<protein>
    <submittedName>
        <fullName evidence="4">Transcriptional regulator</fullName>
    </submittedName>
    <submittedName>
        <fullName evidence="5">Transcriptional repressor AgaR</fullName>
    </submittedName>
</protein>
<dbReference type="RefSeq" id="WP_054552887.1">
    <property type="nucleotide sequence ID" value="NZ_JAQPZS010000004.1"/>
</dbReference>
<dbReference type="STRING" id="570156.AOG27_09325"/>
<accession>A0A0N8HKI5</accession>
<dbReference type="InterPro" id="IPR001034">
    <property type="entry name" value="DeoR_HTH"/>
</dbReference>
<name>A0A0N8HKI5_9GAMM</name>
<dbReference type="PANTHER" id="PTHR30363:SF44">
    <property type="entry name" value="AGA OPERON TRANSCRIPTIONAL REPRESSOR-RELATED"/>
    <property type="match status" value="1"/>
</dbReference>
<dbReference type="NCBIfam" id="NF040755">
    <property type="entry name" value="AgaR"/>
    <property type="match status" value="1"/>
</dbReference>
<dbReference type="EMBL" id="JAQPZS010000004">
    <property type="protein sequence ID" value="MEJ6495730.1"/>
    <property type="molecule type" value="Genomic_DNA"/>
</dbReference>
<dbReference type="AlphaFoldDB" id="A0A0N8HKI5"/>
<dbReference type="SUPFAM" id="SSF100950">
    <property type="entry name" value="NagB/RpiA/CoA transferase-like"/>
    <property type="match status" value="1"/>
</dbReference>
<feature type="domain" description="HTH deoR-type" evidence="3">
    <location>
        <begin position="4"/>
        <end position="59"/>
    </location>
</feature>
<dbReference type="PROSITE" id="PS51000">
    <property type="entry name" value="HTH_DEOR_2"/>
    <property type="match status" value="1"/>
</dbReference>
<evidence type="ECO:0000259" key="3">
    <source>
        <dbReference type="PROSITE" id="PS51000"/>
    </source>
</evidence>
<keyword evidence="7" id="KW-1185">Reference proteome</keyword>
<evidence type="ECO:0000313" key="6">
    <source>
        <dbReference type="Proteomes" id="UP000050378"/>
    </source>
</evidence>
<dbReference type="PATRIC" id="fig|570156.3.peg.2934"/>
<comment type="caution">
    <text evidence="4">The sequence shown here is derived from an EMBL/GenBank/DDBJ whole genome shotgun (WGS) entry which is preliminary data.</text>
</comment>
<dbReference type="EMBL" id="LJTC01000005">
    <property type="protein sequence ID" value="KPM83976.1"/>
    <property type="molecule type" value="Genomic_DNA"/>
</dbReference>
<evidence type="ECO:0000313" key="5">
    <source>
        <dbReference type="EMBL" id="MEJ6495730.1"/>
    </source>
</evidence>
<dbReference type="Gene3D" id="1.10.10.10">
    <property type="entry name" value="Winged helix-like DNA-binding domain superfamily/Winged helix DNA-binding domain"/>
    <property type="match status" value="1"/>
</dbReference>
<dbReference type="InterPro" id="IPR036388">
    <property type="entry name" value="WH-like_DNA-bd_sf"/>
</dbReference>
<dbReference type="InterPro" id="IPR050313">
    <property type="entry name" value="Carb_Metab_HTH_regulators"/>
</dbReference>
<dbReference type="GO" id="GO:0003700">
    <property type="term" value="F:DNA-binding transcription factor activity"/>
    <property type="evidence" value="ECO:0007669"/>
    <property type="project" value="InterPro"/>
</dbReference>
<evidence type="ECO:0000256" key="2">
    <source>
        <dbReference type="ARBA" id="ARBA00023163"/>
    </source>
</evidence>
<dbReference type="Pfam" id="PF08220">
    <property type="entry name" value="HTH_DeoR"/>
    <property type="match status" value="1"/>
</dbReference>
<proteinExistence type="predicted"/>
<dbReference type="Proteomes" id="UP000050378">
    <property type="component" value="Unassembled WGS sequence"/>
</dbReference>
<dbReference type="Pfam" id="PF00455">
    <property type="entry name" value="DeoRC"/>
    <property type="match status" value="1"/>
</dbReference>
<dbReference type="PRINTS" id="PR00037">
    <property type="entry name" value="HTHLACR"/>
</dbReference>
<dbReference type="Proteomes" id="UP001377972">
    <property type="component" value="Unassembled WGS sequence"/>
</dbReference>
<evidence type="ECO:0000256" key="1">
    <source>
        <dbReference type="ARBA" id="ARBA00023015"/>
    </source>
</evidence>
<organism evidence="4 6">
    <name type="scientific">Pseudoalteromonas lipolytica</name>
    <dbReference type="NCBI Taxonomy" id="570156"/>
    <lineage>
        <taxon>Bacteria</taxon>
        <taxon>Pseudomonadati</taxon>
        <taxon>Pseudomonadota</taxon>
        <taxon>Gammaproteobacteria</taxon>
        <taxon>Alteromonadales</taxon>
        <taxon>Pseudoalteromonadaceae</taxon>
        <taxon>Pseudoalteromonas</taxon>
    </lineage>
</organism>
<keyword evidence="2" id="KW-0804">Transcription</keyword>
<dbReference type="PANTHER" id="PTHR30363">
    <property type="entry name" value="HTH-TYPE TRANSCRIPTIONAL REGULATOR SRLR-RELATED"/>
    <property type="match status" value="1"/>
</dbReference>
<gene>
    <name evidence="5" type="primary">agaR</name>
    <name evidence="4" type="ORF">AOG27_09325</name>
    <name evidence="5" type="ORF">PQI24_06790</name>
</gene>
<reference evidence="4 6" key="1">
    <citation type="submission" date="2015-09" db="EMBL/GenBank/DDBJ databases">
        <title>Draft Genome Sequence of Pseudoalteromonas lipolytica UCD-48B.</title>
        <authorList>
            <person name="Krusor M."/>
            <person name="Coil D.A."/>
            <person name="Lang J.M."/>
            <person name="Eisen J.A."/>
            <person name="Alexiev A."/>
        </authorList>
    </citation>
    <scope>NUCLEOTIDE SEQUENCE [LARGE SCALE GENOMIC DNA]</scope>
    <source>
        <strain evidence="4 6">UCD-48B</strain>
    </source>
</reference>
<dbReference type="Gene3D" id="3.40.50.1360">
    <property type="match status" value="1"/>
</dbReference>
<dbReference type="InterPro" id="IPR014036">
    <property type="entry name" value="DeoR-like_C"/>
</dbReference>
<sequence>MLTTIERRQKIVLMTEENGKVNVKDLAKTFDISEVSIRHDLNELGKRGLVVRSRGGAIACDKLVKELSVKDKHNENYAVKVLLAKAVANLVDDGDSLIIDSGTTTEEVAKALTNKQDLTVMTNGLNIAHVLADIEDANVFMLGGQLRKKSMSFYSNEVEQALSKYNFKKVILGVDGIDPEAGITTHYEPEAMLNRTMCTRADQVIAVTDSSKFGKRALYNVLPLKSIDVLVTDKNMPAEFVESLVALGIDVITV</sequence>
<dbReference type="OrthoDB" id="5685843at2"/>
<evidence type="ECO:0000313" key="4">
    <source>
        <dbReference type="EMBL" id="KPM83976.1"/>
    </source>
</evidence>
<evidence type="ECO:0000313" key="7">
    <source>
        <dbReference type="Proteomes" id="UP001377972"/>
    </source>
</evidence>
<dbReference type="InterPro" id="IPR036390">
    <property type="entry name" value="WH_DNA-bd_sf"/>
</dbReference>
<reference evidence="5 7" key="2">
    <citation type="submission" date="2023-01" db="EMBL/GenBank/DDBJ databases">
        <title>Trichodesmium-associated heterotrophic epibiont bacteria.</title>
        <authorList>
            <person name="Cleveland C.S."/>
            <person name="Webb E.A."/>
        </authorList>
    </citation>
    <scope>NUCLEOTIDE SEQUENCE [LARGE SCALE GENOMIC DNA]</scope>
    <source>
        <strain evidence="5 7">USCH2</strain>
    </source>
</reference>
<dbReference type="SMART" id="SM01134">
    <property type="entry name" value="DeoRC"/>
    <property type="match status" value="1"/>
</dbReference>
<dbReference type="InterPro" id="IPR047779">
    <property type="entry name" value="AgaR-like"/>
</dbReference>
<keyword evidence="1" id="KW-0805">Transcription regulation</keyword>
<dbReference type="InterPro" id="IPR037171">
    <property type="entry name" value="NagB/RpiA_transferase-like"/>
</dbReference>
<dbReference type="SUPFAM" id="SSF46785">
    <property type="entry name" value="Winged helix' DNA-binding domain"/>
    <property type="match status" value="1"/>
</dbReference>